<evidence type="ECO:0000259" key="1">
    <source>
        <dbReference type="Pfam" id="PF08975"/>
    </source>
</evidence>
<feature type="domain" description="DUF1868" evidence="1">
    <location>
        <begin position="15"/>
        <end position="121"/>
    </location>
</feature>
<reference evidence="2" key="2">
    <citation type="journal article" date="2021" name="PeerJ">
        <title>Extensive microbial diversity within the chicken gut microbiome revealed by metagenomics and culture.</title>
        <authorList>
            <person name="Gilroy R."/>
            <person name="Ravi A."/>
            <person name="Getino M."/>
            <person name="Pursley I."/>
            <person name="Horton D.L."/>
            <person name="Alikhan N.F."/>
            <person name="Baker D."/>
            <person name="Gharbi K."/>
            <person name="Hall N."/>
            <person name="Watson M."/>
            <person name="Adriaenssens E.M."/>
            <person name="Foster-Nyarko E."/>
            <person name="Jarju S."/>
            <person name="Secka A."/>
            <person name="Antonio M."/>
            <person name="Oren A."/>
            <person name="Chaudhuri R.R."/>
            <person name="La Ragione R."/>
            <person name="Hildebrand F."/>
            <person name="Pallen M.J."/>
        </authorList>
    </citation>
    <scope>NUCLEOTIDE SEQUENCE</scope>
    <source>
        <strain evidence="2">11167</strain>
    </source>
</reference>
<dbReference type="Proteomes" id="UP000823633">
    <property type="component" value="Unassembled WGS sequence"/>
</dbReference>
<evidence type="ECO:0000313" key="3">
    <source>
        <dbReference type="Proteomes" id="UP000823633"/>
    </source>
</evidence>
<dbReference type="InterPro" id="IPR009097">
    <property type="entry name" value="Cyclic_Pdiesterase"/>
</dbReference>
<dbReference type="AlphaFoldDB" id="A0A9D9E6B6"/>
<evidence type="ECO:0000313" key="2">
    <source>
        <dbReference type="EMBL" id="MBO8442227.1"/>
    </source>
</evidence>
<name>A0A9D9E6B6_9SPIR</name>
<sequence length="228" mass="26253">MLREKICFGQSVGKKFNADGSARRFLGNTMICLLDHDSEVFKRAVRERDLISAALPRNVFSPLPDESLHMTAIEGVCDSVREEGHWTSLLPLDAPLKDVDDLFEEKWKVVPSFPSVNMRFDDLWIESGICIGLYPATYSDDVLIRDWRDAVSEIMGLRFPGHDRYRFHISLGYGISMPDENEMRILEAFKSEFDGQCEREGFVFTVPPASMTYFDSMLFFNKTRIPRF</sequence>
<comment type="caution">
    <text evidence="2">The sequence shown here is derived from an EMBL/GenBank/DDBJ whole genome shotgun (WGS) entry which is preliminary data.</text>
</comment>
<organism evidence="2 3">
    <name type="scientific">Candidatus Aphodenecus pullistercoris</name>
    <dbReference type="NCBI Taxonomy" id="2840669"/>
    <lineage>
        <taxon>Bacteria</taxon>
        <taxon>Pseudomonadati</taxon>
        <taxon>Spirochaetota</taxon>
        <taxon>Spirochaetia</taxon>
        <taxon>Spirochaetales</taxon>
        <taxon>Candidatus Aphodenecus</taxon>
    </lineage>
</organism>
<accession>A0A9D9E6B6</accession>
<dbReference type="EMBL" id="JADIMU010000004">
    <property type="protein sequence ID" value="MBO8442227.1"/>
    <property type="molecule type" value="Genomic_DNA"/>
</dbReference>
<dbReference type="Pfam" id="PF08975">
    <property type="entry name" value="2H-phosphodiest"/>
    <property type="match status" value="1"/>
</dbReference>
<gene>
    <name evidence="2" type="ORF">IAC42_00490</name>
</gene>
<dbReference type="SUPFAM" id="SSF55144">
    <property type="entry name" value="LigT-like"/>
    <property type="match status" value="1"/>
</dbReference>
<dbReference type="InterPro" id="IPR015069">
    <property type="entry name" value="2H-PEstase_DUF1868"/>
</dbReference>
<reference evidence="2" key="1">
    <citation type="submission" date="2020-10" db="EMBL/GenBank/DDBJ databases">
        <authorList>
            <person name="Gilroy R."/>
        </authorList>
    </citation>
    <scope>NUCLEOTIDE SEQUENCE</scope>
    <source>
        <strain evidence="2">11167</strain>
    </source>
</reference>
<proteinExistence type="predicted"/>
<dbReference type="Gene3D" id="3.90.1140.10">
    <property type="entry name" value="Cyclic phosphodiesterase"/>
    <property type="match status" value="1"/>
</dbReference>
<protein>
    <submittedName>
        <fullName evidence="2">DUF1868 domain-containing protein</fullName>
    </submittedName>
</protein>